<dbReference type="GO" id="GO:0018773">
    <property type="term" value="F:acetylpyruvate hydrolase activity"/>
    <property type="evidence" value="ECO:0007669"/>
    <property type="project" value="TreeGrafter"/>
</dbReference>
<dbReference type="InterPro" id="IPR011234">
    <property type="entry name" value="Fumarylacetoacetase-like_C"/>
</dbReference>
<dbReference type="Pfam" id="PF01557">
    <property type="entry name" value="FAA_hydrolase"/>
    <property type="match status" value="1"/>
</dbReference>
<gene>
    <name evidence="4" type="ORF">EP57_02970</name>
</gene>
<dbReference type="AlphaFoldDB" id="A0A099WE76"/>
<proteinExistence type="inferred from homology"/>
<name>A0A099WE76_9LIST</name>
<dbReference type="STRING" id="1552123.EP57_02970"/>
<dbReference type="GO" id="GO:0019752">
    <property type="term" value="P:carboxylic acid metabolic process"/>
    <property type="evidence" value="ECO:0007669"/>
    <property type="project" value="UniProtKB-ARBA"/>
</dbReference>
<dbReference type="PANTHER" id="PTHR11820">
    <property type="entry name" value="ACYLPYRUVASE"/>
    <property type="match status" value="1"/>
</dbReference>
<dbReference type="Gene3D" id="3.90.850.10">
    <property type="entry name" value="Fumarylacetoacetase-like, C-terminal domain"/>
    <property type="match status" value="1"/>
</dbReference>
<dbReference type="PANTHER" id="PTHR11820:SF7">
    <property type="entry name" value="ACYLPYRUVASE FAHD1, MITOCHONDRIAL"/>
    <property type="match status" value="1"/>
</dbReference>
<keyword evidence="4" id="KW-0378">Hydrolase</keyword>
<organism evidence="4 5">
    <name type="scientific">Listeria booriae</name>
    <dbReference type="NCBI Taxonomy" id="1552123"/>
    <lineage>
        <taxon>Bacteria</taxon>
        <taxon>Bacillati</taxon>
        <taxon>Bacillota</taxon>
        <taxon>Bacilli</taxon>
        <taxon>Bacillales</taxon>
        <taxon>Listeriaceae</taxon>
        <taxon>Listeria</taxon>
    </lineage>
</organism>
<comment type="similarity">
    <text evidence="1">Belongs to the FAH family.</text>
</comment>
<comment type="caution">
    <text evidence="4">The sequence shown here is derived from an EMBL/GenBank/DDBJ whole genome shotgun (WGS) entry which is preliminary data.</text>
</comment>
<evidence type="ECO:0000256" key="2">
    <source>
        <dbReference type="ARBA" id="ARBA00022723"/>
    </source>
</evidence>
<dbReference type="FunFam" id="3.90.850.10:FF:000002">
    <property type="entry name" value="2-hydroxyhepta-2,4-diene-1,7-dioate isomerase"/>
    <property type="match status" value="1"/>
</dbReference>
<dbReference type="SUPFAM" id="SSF56529">
    <property type="entry name" value="FAH"/>
    <property type="match status" value="1"/>
</dbReference>
<feature type="domain" description="Fumarylacetoacetase-like C-terminal" evidence="3">
    <location>
        <begin position="79"/>
        <end position="285"/>
    </location>
</feature>
<evidence type="ECO:0000259" key="3">
    <source>
        <dbReference type="Pfam" id="PF01557"/>
    </source>
</evidence>
<dbReference type="OrthoDB" id="9805307at2"/>
<accession>A0A099WE76</accession>
<sequence length="286" mass="31236">MKWIAFKVGGRESFGIVKGDKIIDISAFFVESECPKSLVELIAEPEKLEHIMNQQETMNGSISLKDVQFLPAIVPPNNVLAVGKNYRKHVLEMGSVADIPEAIMIFTKSRNTLVGNRGQIPLHAEVTRELDYEGELAVVIGKQITNVTEDEAMDAVFGYTIINDVTARDLQGKHKQFYIAKSLDGTCPIGPYVVTKDAIPDPSKLRIQTFVNEELRQDGKLDQMIFPIAMIIAELSKGHTLVPGDVIATGTPDGVGKGMNPPSFLQAGDTISVTIEGIGTLENQVM</sequence>
<dbReference type="Proteomes" id="UP000029844">
    <property type="component" value="Unassembled WGS sequence"/>
</dbReference>
<dbReference type="GO" id="GO:0046872">
    <property type="term" value="F:metal ion binding"/>
    <property type="evidence" value="ECO:0007669"/>
    <property type="project" value="UniProtKB-KW"/>
</dbReference>
<evidence type="ECO:0000256" key="1">
    <source>
        <dbReference type="ARBA" id="ARBA00010211"/>
    </source>
</evidence>
<dbReference type="InterPro" id="IPR036663">
    <property type="entry name" value="Fumarylacetoacetase_C_sf"/>
</dbReference>
<keyword evidence="5" id="KW-1185">Reference proteome</keyword>
<dbReference type="EMBL" id="JNFA01000006">
    <property type="protein sequence ID" value="KGL43327.1"/>
    <property type="molecule type" value="Genomic_DNA"/>
</dbReference>
<protein>
    <submittedName>
        <fullName evidence="4">Fumarylacetoacetate hydrolase</fullName>
    </submittedName>
</protein>
<dbReference type="GeneID" id="58716392"/>
<reference evidence="4 5" key="1">
    <citation type="submission" date="2014-05" db="EMBL/GenBank/DDBJ databases">
        <title>Novel Listeriaceae from food processing environments.</title>
        <authorList>
            <person name="den Bakker H.C."/>
        </authorList>
    </citation>
    <scope>NUCLEOTIDE SEQUENCE [LARGE SCALE GENOMIC DNA]</scope>
    <source>
        <strain evidence="4 5">FSL A5-0281</strain>
    </source>
</reference>
<keyword evidence="2" id="KW-0479">Metal-binding</keyword>
<evidence type="ECO:0000313" key="5">
    <source>
        <dbReference type="Proteomes" id="UP000029844"/>
    </source>
</evidence>
<dbReference type="RefSeq" id="WP_036084060.1">
    <property type="nucleotide sequence ID" value="NZ_CBCSHQ010000020.1"/>
</dbReference>
<evidence type="ECO:0000313" key="4">
    <source>
        <dbReference type="EMBL" id="KGL43327.1"/>
    </source>
</evidence>
<dbReference type="GO" id="GO:0016853">
    <property type="term" value="F:isomerase activity"/>
    <property type="evidence" value="ECO:0007669"/>
    <property type="project" value="UniProtKB-ARBA"/>
</dbReference>
<dbReference type="eggNOG" id="COG0179">
    <property type="taxonomic scope" value="Bacteria"/>
</dbReference>